<gene>
    <name evidence="2" type="ORF">JOF56_000722</name>
</gene>
<sequence length="490" mass="53161">MDPPTKTADTALNSTSDNTTLNPHRDTVTLMNLDPPSNGTQVLRGSFGELREVEGEIIAAPVNPAGTNFHFDSRTNDFAAVSAYFHVDRIFRTIADLGFTVTGPAGYFRNTVFPVGIDHRCLLGDEINAHCSGDGAGGIGHVGYGVMDQTDTVHPLGRACDPRVHWHELCGHGILYEYVDHPNFGFAHSAGDSLAAIYSDPDSRLWGVDGTLLGKPGDLRFAYAPWHPTLTRRYAREFADALMAVDQLNWTSAGVFGGAYSKVIRWSFEKQGEYQNPLVVNGGPTDKKVVTPGLPPDQDVYIDDGRAGEYQYQPVHWHTTTIWNRRAADGGTTHEEPALGQTNFVYVKVRNRGTQTANNVVVHGYHTKPGAGLLWPTDFEPFDTPKLSAGSLAANSAQETVVGPFEWTPNINAHGHDCLLMIAGATGDGSNVESFTAGEVIPEWRLVPNDNNIGQRNVNPVPGGGGAKALLRAFEGVGFWSATRTRNGRR</sequence>
<dbReference type="EMBL" id="JAGINW010000001">
    <property type="protein sequence ID" value="MBP2320337.1"/>
    <property type="molecule type" value="Genomic_DNA"/>
</dbReference>
<evidence type="ECO:0000313" key="3">
    <source>
        <dbReference type="Proteomes" id="UP001519332"/>
    </source>
</evidence>
<reference evidence="2 3" key="1">
    <citation type="submission" date="2021-03" db="EMBL/GenBank/DDBJ databases">
        <title>Sequencing the genomes of 1000 actinobacteria strains.</title>
        <authorList>
            <person name="Klenk H.-P."/>
        </authorList>
    </citation>
    <scope>NUCLEOTIDE SEQUENCE [LARGE SCALE GENOMIC DNA]</scope>
    <source>
        <strain evidence="2 3">DSM 46670</strain>
    </source>
</reference>
<comment type="caution">
    <text evidence="2">The sequence shown here is derived from an EMBL/GenBank/DDBJ whole genome shotgun (WGS) entry which is preliminary data.</text>
</comment>
<evidence type="ECO:0000256" key="1">
    <source>
        <dbReference type="SAM" id="MobiDB-lite"/>
    </source>
</evidence>
<protein>
    <submittedName>
        <fullName evidence="2">Uncharacterized protein</fullName>
    </submittedName>
</protein>
<proteinExistence type="predicted"/>
<name>A0ABS4T7D6_9PSEU</name>
<dbReference type="RefSeq" id="WP_209634346.1">
    <property type="nucleotide sequence ID" value="NZ_JAGINW010000001.1"/>
</dbReference>
<feature type="region of interest" description="Disordered" evidence="1">
    <location>
        <begin position="1"/>
        <end position="23"/>
    </location>
</feature>
<organism evidence="2 3">
    <name type="scientific">Kibdelosporangium banguiense</name>
    <dbReference type="NCBI Taxonomy" id="1365924"/>
    <lineage>
        <taxon>Bacteria</taxon>
        <taxon>Bacillati</taxon>
        <taxon>Actinomycetota</taxon>
        <taxon>Actinomycetes</taxon>
        <taxon>Pseudonocardiales</taxon>
        <taxon>Pseudonocardiaceae</taxon>
        <taxon>Kibdelosporangium</taxon>
    </lineage>
</organism>
<accession>A0ABS4T7D6</accession>
<keyword evidence="3" id="KW-1185">Reference proteome</keyword>
<evidence type="ECO:0000313" key="2">
    <source>
        <dbReference type="EMBL" id="MBP2320337.1"/>
    </source>
</evidence>
<dbReference type="Proteomes" id="UP001519332">
    <property type="component" value="Unassembled WGS sequence"/>
</dbReference>
<feature type="compositionally biased region" description="Polar residues" evidence="1">
    <location>
        <begin position="7"/>
        <end position="22"/>
    </location>
</feature>